<dbReference type="EMBL" id="CP058649">
    <property type="protein sequence ID" value="QUI23618.1"/>
    <property type="molecule type" value="Genomic_DNA"/>
</dbReference>
<keyword evidence="10" id="KW-1185">Reference proteome</keyword>
<accession>A0A8J8MLT4</accession>
<feature type="transmembrane region" description="Helical" evidence="7">
    <location>
        <begin position="51"/>
        <end position="74"/>
    </location>
</feature>
<dbReference type="PIRSF" id="PIRSF006066">
    <property type="entry name" value="HI0050"/>
    <property type="match status" value="1"/>
</dbReference>
<reference evidence="9" key="1">
    <citation type="submission" date="2020-07" db="EMBL/GenBank/DDBJ databases">
        <title>Vallitalea pronyensis genome.</title>
        <authorList>
            <person name="Postec A."/>
        </authorList>
    </citation>
    <scope>NUCLEOTIDE SEQUENCE</scope>
    <source>
        <strain evidence="9">FatNI3</strain>
    </source>
</reference>
<feature type="transmembrane region" description="Helical" evidence="7">
    <location>
        <begin position="6"/>
        <end position="39"/>
    </location>
</feature>
<dbReference type="KEGG" id="vpy:HZI73_15560"/>
<keyword evidence="4 7" id="KW-0812">Transmembrane</keyword>
<dbReference type="PANTHER" id="PTHR33362">
    <property type="entry name" value="SIALIC ACID TRAP TRANSPORTER PERMEASE PROTEIN SIAT-RELATED"/>
    <property type="match status" value="1"/>
</dbReference>
<evidence type="ECO:0000256" key="6">
    <source>
        <dbReference type="ARBA" id="ARBA00023136"/>
    </source>
</evidence>
<keyword evidence="6 7" id="KW-0472">Membrane</keyword>
<keyword evidence="2" id="KW-1003">Cell membrane</keyword>
<gene>
    <name evidence="9" type="ORF">HZI73_15560</name>
</gene>
<dbReference type="InterPro" id="IPR010656">
    <property type="entry name" value="DctM"/>
</dbReference>
<keyword evidence="5 7" id="KW-1133">Transmembrane helix</keyword>
<dbReference type="InterPro" id="IPR004681">
    <property type="entry name" value="TRAP_DctM"/>
</dbReference>
<feature type="transmembrane region" description="Helical" evidence="7">
    <location>
        <begin position="218"/>
        <end position="241"/>
    </location>
</feature>
<evidence type="ECO:0000256" key="7">
    <source>
        <dbReference type="SAM" id="Phobius"/>
    </source>
</evidence>
<evidence type="ECO:0000259" key="8">
    <source>
        <dbReference type="Pfam" id="PF06808"/>
    </source>
</evidence>
<feature type="transmembrane region" description="Helical" evidence="7">
    <location>
        <begin position="247"/>
        <end position="264"/>
    </location>
</feature>
<protein>
    <submittedName>
        <fullName evidence="9">TRAP transporter large permease</fullName>
    </submittedName>
</protein>
<dbReference type="Pfam" id="PF06808">
    <property type="entry name" value="DctM"/>
    <property type="match status" value="1"/>
</dbReference>
<name>A0A8J8MLT4_9FIRM</name>
<evidence type="ECO:0000256" key="4">
    <source>
        <dbReference type="ARBA" id="ARBA00022692"/>
    </source>
</evidence>
<dbReference type="AlphaFoldDB" id="A0A8J8MLT4"/>
<evidence type="ECO:0000256" key="5">
    <source>
        <dbReference type="ARBA" id="ARBA00022989"/>
    </source>
</evidence>
<dbReference type="Proteomes" id="UP000683246">
    <property type="component" value="Chromosome"/>
</dbReference>
<evidence type="ECO:0000313" key="10">
    <source>
        <dbReference type="Proteomes" id="UP000683246"/>
    </source>
</evidence>
<feature type="transmembrane region" description="Helical" evidence="7">
    <location>
        <begin position="318"/>
        <end position="349"/>
    </location>
</feature>
<feature type="transmembrane region" description="Helical" evidence="7">
    <location>
        <begin position="173"/>
        <end position="197"/>
    </location>
</feature>
<feature type="domain" description="TRAP C4-dicarboxylate transport system permease DctM subunit" evidence="8">
    <location>
        <begin position="11"/>
        <end position="421"/>
    </location>
</feature>
<feature type="transmembrane region" description="Helical" evidence="7">
    <location>
        <begin position="142"/>
        <end position="167"/>
    </location>
</feature>
<feature type="transmembrane region" description="Helical" evidence="7">
    <location>
        <begin position="397"/>
        <end position="418"/>
    </location>
</feature>
<keyword evidence="3" id="KW-0997">Cell inner membrane</keyword>
<dbReference type="GO" id="GO:0022857">
    <property type="term" value="F:transmembrane transporter activity"/>
    <property type="evidence" value="ECO:0007669"/>
    <property type="project" value="TreeGrafter"/>
</dbReference>
<evidence type="ECO:0000256" key="2">
    <source>
        <dbReference type="ARBA" id="ARBA00022475"/>
    </source>
</evidence>
<dbReference type="PANTHER" id="PTHR33362:SF2">
    <property type="entry name" value="TRAP TRANSPORTER LARGE PERMEASE PROTEIN"/>
    <property type="match status" value="1"/>
</dbReference>
<evidence type="ECO:0000313" key="9">
    <source>
        <dbReference type="EMBL" id="QUI23618.1"/>
    </source>
</evidence>
<dbReference type="NCBIfam" id="TIGR00786">
    <property type="entry name" value="dctM"/>
    <property type="match status" value="1"/>
</dbReference>
<sequence>MALQAAILLFSIFLILLVIGVPISISIGISAIVTSFLVVPPEVALFTITQKMVNGISSFSLLAVPLFVLSGNIMNNGGIAKKLVNFAQVIGGRIPGSLAHTNVLGNMLFGSLSGSAVAACAAIGGTMAPLEKEEGYDPSFSAAVNIASSATGMLIPPSGVLILYSLVAGGVSISALFIAGYIPGILMGLAVMIVAYVKAKKNKYPVLPKVSFKEAMKVFLDAIPSLLLIVIVIGGIVFGAFTATEGAAVAVAYTFILSLIYRNLTLASMKQIVLKTAVTTGVIMFLVASSSAMSWVMAYTGIPQAISELILSVSSNKVVILLIMNMTLLVVGTFMDLTPAVLIFTPIFLPIATQLGLHPVHFGIVLVFNLCIGIMTPPVGSVLFVGCSVAGVPIEKVIKPLLAFFAALILVLMLLTYIPEISLVLPRLFDLI</sequence>
<evidence type="ECO:0000256" key="1">
    <source>
        <dbReference type="ARBA" id="ARBA00004429"/>
    </source>
</evidence>
<dbReference type="RefSeq" id="WP_212694304.1">
    <property type="nucleotide sequence ID" value="NZ_CP058649.1"/>
</dbReference>
<feature type="transmembrane region" description="Helical" evidence="7">
    <location>
        <begin position="107"/>
        <end position="130"/>
    </location>
</feature>
<feature type="transmembrane region" description="Helical" evidence="7">
    <location>
        <begin position="276"/>
        <end position="298"/>
    </location>
</feature>
<comment type="subcellular location">
    <subcellularLocation>
        <location evidence="1">Cell inner membrane</location>
        <topology evidence="1">Multi-pass membrane protein</topology>
    </subcellularLocation>
</comment>
<dbReference type="GO" id="GO:0005886">
    <property type="term" value="C:plasma membrane"/>
    <property type="evidence" value="ECO:0007669"/>
    <property type="project" value="UniProtKB-SubCell"/>
</dbReference>
<organism evidence="9 10">
    <name type="scientific">Vallitalea pronyensis</name>
    <dbReference type="NCBI Taxonomy" id="1348613"/>
    <lineage>
        <taxon>Bacteria</taxon>
        <taxon>Bacillati</taxon>
        <taxon>Bacillota</taxon>
        <taxon>Clostridia</taxon>
        <taxon>Lachnospirales</taxon>
        <taxon>Vallitaleaceae</taxon>
        <taxon>Vallitalea</taxon>
    </lineage>
</organism>
<evidence type="ECO:0000256" key="3">
    <source>
        <dbReference type="ARBA" id="ARBA00022519"/>
    </source>
</evidence>
<feature type="transmembrane region" description="Helical" evidence="7">
    <location>
        <begin position="361"/>
        <end position="385"/>
    </location>
</feature>
<proteinExistence type="predicted"/>